<proteinExistence type="predicted"/>
<accession>A0AAU8DSV6</accession>
<feature type="signal peptide" evidence="1">
    <location>
        <begin position="1"/>
        <end position="31"/>
    </location>
</feature>
<feature type="chain" id="PRO_5044020571" evidence="1">
    <location>
        <begin position="32"/>
        <end position="505"/>
    </location>
</feature>
<name>A0AAU8DSV6_9ACTN</name>
<sequence length="505" mass="52853">MFALVRRPHRALAAVLLTVLGGLLAPAAVRAAPAGPVSAQLSATTAVRMAAAAPRVLGVNATRIGTDVRIYGIDTRGAAYQQVLRGTTWTARAALGGGTMRAAPTAIYRSAGGRTDLFAVAADGRLLQKTGGPTRWGSWYSVSVRGFAGPLSSLITPAGDVHLFGPDTAGRVVHAIHDHRTGWRQSLLIGDVVRGNVSAVYQAAGNRIDLFSVDRQQRISQRTSMNGRWAAWHPVSPTGFAGGVAVIRAGTDGWRVIARGGGGVSYQTVFSSRKWRTPERWGGTSVGHPAATASASGGRFLTVASSGVVSQRTVGSACCTWSALPYPAPPEPTPPPAPKPPTTRVELAKALLARWGGRLTGLGPVRDDLARTAAGGSIRNPCGQNVYLDAAMLQVVYAASGRYRVFVNNMVSGRGCDSGYHPRGMAVDFNTVIDPATGRSTNWHTGSTSDNQGLDREFLTYAAAQVKTGGGAGQANCAGSATAPLPPQMFRFADACTHQHLDSRR</sequence>
<dbReference type="Gene3D" id="2.120.10.70">
    <property type="entry name" value="Fucose-specific lectin"/>
    <property type="match status" value="1"/>
</dbReference>
<evidence type="ECO:0000256" key="1">
    <source>
        <dbReference type="SAM" id="SignalP"/>
    </source>
</evidence>
<dbReference type="SUPFAM" id="SSF89372">
    <property type="entry name" value="Fucose-specific lectin"/>
    <property type="match status" value="2"/>
</dbReference>
<evidence type="ECO:0000313" key="2">
    <source>
        <dbReference type="EMBL" id="XCG64274.1"/>
    </source>
</evidence>
<dbReference type="AlphaFoldDB" id="A0AAU8DSV6"/>
<keyword evidence="1" id="KW-0732">Signal</keyword>
<gene>
    <name evidence="2" type="ORF">ABLG96_02675</name>
</gene>
<protein>
    <submittedName>
        <fullName evidence="2">Uncharacterized protein</fullName>
    </submittedName>
</protein>
<reference evidence="2" key="1">
    <citation type="submission" date="2024-05" db="EMBL/GenBank/DDBJ databases">
        <authorList>
            <person name="Cai S.Y."/>
            <person name="Jin L.M."/>
            <person name="Li H.R."/>
        </authorList>
    </citation>
    <scope>NUCLEOTIDE SEQUENCE</scope>
    <source>
        <strain evidence="2">A5-74</strain>
    </source>
</reference>
<dbReference type="RefSeq" id="WP_353649887.1">
    <property type="nucleotide sequence ID" value="NZ_CP159218.1"/>
</dbReference>
<dbReference type="EMBL" id="CP159218">
    <property type="protein sequence ID" value="XCG64274.1"/>
    <property type="molecule type" value="Genomic_DNA"/>
</dbReference>
<organism evidence="2">
    <name type="scientific">Nakamurella sp. A5-74</name>
    <dbReference type="NCBI Taxonomy" id="3158264"/>
    <lineage>
        <taxon>Bacteria</taxon>
        <taxon>Bacillati</taxon>
        <taxon>Actinomycetota</taxon>
        <taxon>Actinomycetes</taxon>
        <taxon>Nakamurellales</taxon>
        <taxon>Nakamurellaceae</taxon>
        <taxon>Nakamurella</taxon>
    </lineage>
</organism>